<keyword evidence="6" id="KW-0539">Nucleus</keyword>
<organism evidence="10">
    <name type="scientific">Phlebotomus kandelakii</name>
    <dbReference type="NCBI Taxonomy" id="1109342"/>
    <lineage>
        <taxon>Eukaryota</taxon>
        <taxon>Metazoa</taxon>
        <taxon>Ecdysozoa</taxon>
        <taxon>Arthropoda</taxon>
        <taxon>Hexapoda</taxon>
        <taxon>Insecta</taxon>
        <taxon>Pterygota</taxon>
        <taxon>Neoptera</taxon>
        <taxon>Endopterygota</taxon>
        <taxon>Diptera</taxon>
        <taxon>Nematocera</taxon>
        <taxon>Psychodoidea</taxon>
        <taxon>Psychodidae</taxon>
        <taxon>Phlebotomus</taxon>
        <taxon>Larroussius</taxon>
    </lineage>
</organism>
<dbReference type="SMART" id="SM00980">
    <property type="entry name" value="THAP"/>
    <property type="match status" value="1"/>
</dbReference>
<accession>A0A6B2EIR2</accession>
<keyword evidence="4 5" id="KW-0238">DNA-binding</keyword>
<evidence type="ECO:0000259" key="8">
    <source>
        <dbReference type="PROSITE" id="PS50950"/>
    </source>
</evidence>
<dbReference type="AlphaFoldDB" id="A0A6B2EIR2"/>
<sequence>MTRCSFEGCDNLYLPCSRLTFFNLPKDPTRRDVWVANSGNRRLMWEYLKNKNVRRLFCENHFRKQHKKCQFNRTTLHREAIPDPYDKDLAEAFIRKGEEGVLLWEEENAKEEVPVAIVAPRNHEEDENLIEIQQLDDLTEHGEDTEYEVLEDEDTVAMQTVNKLIRTYTARKGRQKHPTEQIETPPDMSPEWEASQEADVVFEFTTASQQQTSSVQEEDRCFVLSLLEPLRKLTPEQRAVAKVNILKYLLELEVGKKTATL</sequence>
<dbReference type="EMBL" id="GIFK01005501">
    <property type="protein sequence ID" value="NBJ63204.1"/>
    <property type="molecule type" value="Transcribed_RNA"/>
</dbReference>
<evidence type="ECO:0000256" key="7">
    <source>
        <dbReference type="SAM" id="MobiDB-lite"/>
    </source>
</evidence>
<evidence type="ECO:0000256" key="5">
    <source>
        <dbReference type="PROSITE-ProRule" id="PRU00309"/>
    </source>
</evidence>
<evidence type="ECO:0000259" key="9">
    <source>
        <dbReference type="PROSITE" id="PS51031"/>
    </source>
</evidence>
<dbReference type="GO" id="GO:0008270">
    <property type="term" value="F:zinc ion binding"/>
    <property type="evidence" value="ECO:0007669"/>
    <property type="project" value="UniProtKB-KW"/>
</dbReference>
<feature type="domain" description="BESS" evidence="9">
    <location>
        <begin position="216"/>
        <end position="255"/>
    </location>
</feature>
<dbReference type="InterPro" id="IPR006612">
    <property type="entry name" value="THAP_Znf"/>
</dbReference>
<evidence type="ECO:0000256" key="3">
    <source>
        <dbReference type="ARBA" id="ARBA00022833"/>
    </source>
</evidence>
<evidence type="ECO:0008006" key="11">
    <source>
        <dbReference type="Google" id="ProtNLM"/>
    </source>
</evidence>
<evidence type="ECO:0000256" key="2">
    <source>
        <dbReference type="ARBA" id="ARBA00022771"/>
    </source>
</evidence>
<dbReference type="PROSITE" id="PS51031">
    <property type="entry name" value="BESS"/>
    <property type="match status" value="1"/>
</dbReference>
<keyword evidence="3" id="KW-0862">Zinc</keyword>
<dbReference type="SUPFAM" id="SSF57716">
    <property type="entry name" value="Glucocorticoid receptor-like (DNA-binding domain)"/>
    <property type="match status" value="1"/>
</dbReference>
<feature type="domain" description="THAP-type" evidence="8">
    <location>
        <begin position="1"/>
        <end position="85"/>
    </location>
</feature>
<name>A0A6B2EIR2_9DIPT</name>
<dbReference type="GO" id="GO:0005634">
    <property type="term" value="C:nucleus"/>
    <property type="evidence" value="ECO:0007669"/>
    <property type="project" value="UniProtKB-SubCell"/>
</dbReference>
<evidence type="ECO:0000256" key="6">
    <source>
        <dbReference type="PROSITE-ProRule" id="PRU00371"/>
    </source>
</evidence>
<evidence type="ECO:0000256" key="1">
    <source>
        <dbReference type="ARBA" id="ARBA00022723"/>
    </source>
</evidence>
<evidence type="ECO:0000313" key="10">
    <source>
        <dbReference type="EMBL" id="NBJ63204.1"/>
    </source>
</evidence>
<dbReference type="PROSITE" id="PS50950">
    <property type="entry name" value="ZF_THAP"/>
    <property type="match status" value="1"/>
</dbReference>
<dbReference type="GO" id="GO:0003677">
    <property type="term" value="F:DNA binding"/>
    <property type="evidence" value="ECO:0007669"/>
    <property type="project" value="UniProtKB-UniRule"/>
</dbReference>
<feature type="region of interest" description="Disordered" evidence="7">
    <location>
        <begin position="170"/>
        <end position="190"/>
    </location>
</feature>
<protein>
    <recommendedName>
        <fullName evidence="11">THAP-type domain-containing protein</fullName>
    </recommendedName>
</protein>
<comment type="subcellular location">
    <subcellularLocation>
        <location evidence="6">Nucleus</location>
    </subcellularLocation>
</comment>
<evidence type="ECO:0000256" key="4">
    <source>
        <dbReference type="ARBA" id="ARBA00023125"/>
    </source>
</evidence>
<keyword evidence="1" id="KW-0479">Metal-binding</keyword>
<keyword evidence="2 5" id="KW-0863">Zinc-finger</keyword>
<dbReference type="InterPro" id="IPR004210">
    <property type="entry name" value="BESS_motif"/>
</dbReference>
<dbReference type="Pfam" id="PF05485">
    <property type="entry name" value="THAP"/>
    <property type="match status" value="1"/>
</dbReference>
<reference evidence="10" key="1">
    <citation type="submission" date="2019-10" db="EMBL/GenBank/DDBJ databases">
        <title>Short sand fly seasons in Tbilisi, Georgia, hinder development of host immunity to saliva of the visceral leishmaniasis vector Phlebotomus kandelakii.</title>
        <authorList>
            <person name="Oliveira F."/>
            <person name="Giorgobiani E."/>
            <person name="Guimaraes-Costa A.B."/>
            <person name="Abdeladhim M."/>
            <person name="Oristian J."/>
            <person name="Tskhvaradze L."/>
            <person name="Tsertsvadze N."/>
            <person name="Zakalashvili M."/>
            <person name="Valenzuela J.G."/>
            <person name="Kamhawi S."/>
        </authorList>
    </citation>
    <scope>NUCLEOTIDE SEQUENCE</scope>
    <source>
        <strain evidence="10">Wild-capture in Tbilisi</strain>
        <tissue evidence="10">Salivary glands</tissue>
    </source>
</reference>
<proteinExistence type="predicted"/>